<keyword evidence="4" id="KW-0832">Ubl conjugation</keyword>
<feature type="compositionally biased region" description="Basic and acidic residues" evidence="7">
    <location>
        <begin position="2142"/>
        <end position="2157"/>
    </location>
</feature>
<feature type="region of interest" description="Disordered" evidence="7">
    <location>
        <begin position="213"/>
        <end position="254"/>
    </location>
</feature>
<feature type="compositionally biased region" description="Basic and acidic residues" evidence="7">
    <location>
        <begin position="555"/>
        <end position="582"/>
    </location>
</feature>
<feature type="compositionally biased region" description="Basic and acidic residues" evidence="7">
    <location>
        <begin position="2046"/>
        <end position="2063"/>
    </location>
</feature>
<feature type="compositionally biased region" description="Basic and acidic residues" evidence="7">
    <location>
        <begin position="1932"/>
        <end position="1943"/>
    </location>
</feature>
<feature type="compositionally biased region" description="Polar residues" evidence="7">
    <location>
        <begin position="1865"/>
        <end position="1883"/>
    </location>
</feature>
<keyword evidence="9" id="KW-1185">Reference proteome</keyword>
<dbReference type="GO" id="GO:0007088">
    <property type="term" value="P:regulation of mitotic nuclear division"/>
    <property type="evidence" value="ECO:0007669"/>
    <property type="project" value="TreeGrafter"/>
</dbReference>
<accession>A0A6J3DCH5</accession>
<evidence type="ECO:0000256" key="1">
    <source>
        <dbReference type="ARBA" id="ARBA00004123"/>
    </source>
</evidence>
<feature type="region of interest" description="Disordered" evidence="7">
    <location>
        <begin position="967"/>
        <end position="995"/>
    </location>
</feature>
<dbReference type="InterPro" id="IPR000253">
    <property type="entry name" value="FHA_dom"/>
</dbReference>
<feature type="domain" description="FHA" evidence="8">
    <location>
        <begin position="27"/>
        <end position="77"/>
    </location>
</feature>
<feature type="compositionally biased region" description="Polar residues" evidence="7">
    <location>
        <begin position="2160"/>
        <end position="2170"/>
    </location>
</feature>
<evidence type="ECO:0000259" key="8">
    <source>
        <dbReference type="PROSITE" id="PS50006"/>
    </source>
</evidence>
<dbReference type="Pfam" id="PF15276">
    <property type="entry name" value="PP1_bind"/>
    <property type="match status" value="1"/>
</dbReference>
<evidence type="ECO:0000313" key="10">
    <source>
        <dbReference type="RefSeq" id="XP_032047188.1"/>
    </source>
</evidence>
<feature type="compositionally biased region" description="Polar residues" evidence="7">
    <location>
        <begin position="1657"/>
        <end position="1671"/>
    </location>
</feature>
<sequence>MPLFGKIIVIKRNGTDGIHFPLTASSCLFGRRTECDIRIQLPQVSKEHCKIEVNENEEAILTNLSTVNPTQLNGSCFQQPVPLKHGDVLTIIDRSFRFEYPLQSTPRKRRSRSPKDETRQVLHVQQVAEVELLHKQTSGSKRSSDHSECEEQNADENKQSTEENMSKALPVKLQTPKSSYKIKQSIKKQTEMSPFSKLYETLKHEIKVKKTLQGGNVPEKAGKEGGKGALQEPSAQITSSCDLVNPTKGKENGISENNEEYKMKQEVISSELNQISVVGSATKKCFTRSPQTSVSKEMTKSIRRRSNLQDHKEESTPGKAKGTEVTAKTPKPSKENDRNAACLLQPCSIERLGYADEVKIYNSAITAEKIAQTTNMTNVSEVDKHVMSTPTPRRKSPRSCFMSPTNEATGVGSVNIGTPTARGDVLLELKSFSEISAEIQREDLVCRNDSLQQLPLAENKCIKQRRNSKQHTPRKSGKVEVLKEICDQTNVDSKKRDSESPASNSKSPRRNVRQSKEFLNKSIHSETPTSGELTSELASPASQKSSSGRKRGRPRTSELRTEKALETNAVEEHNNKTVDRQDSGTQQDLTTNGCNQKSDLEDASVLRPRRLSSKRSSGSASVLEGNEAVSEMNVSDLLAEEESGNTKTVSQKRKSGDLLPQPLGKRKRVSFGGHLSPELFDKSLPPNSPLKRGAIPARLSLPFGGSPRAVLKKAQGLKHFAVQELSVCLQKEKMSPKKLPAQTPPAASSPDCGKATPQLPTGSPAPYTKGRFSVSHITTPSPIAEEQNGVAKDMNTGEKNGALEKTPKSNRVSQDDETSVATPNKLTRSSRRSSKKTPMKRRSGAVAVINSKRRSGASTANLLVAKSWAEVVKLGVARPQAKAVKKHAPKGRPMKKTTQSPKTPERKIKGHFSTGHAESPATIVVGRAYSTTVRMAGQVPKVVKNPILKQNLNMDESFTGLAEMFQTPENTSGKRSPSSTVHNSDFTPPCTSMDISELHTPEESGEMMVSPLNTPDASEQKLDCQDISYLLREKESPKSVFDIISTKTPERRRAVLEEDLDVDSVSVTAEKQASRVKLASKRKTPDQKLESVEVVSGIKQLLRTPKKKPEPAEVLSGIKQLMKTPKQKPEPAEVLSGIKQLMKTPKQKPETVEVLSGIKQLMETPKQKPEPAEVLSGIKQLMKTPKQKPEAAEVLSGIKQLMKTPKQKPEPVEALSGIKQLMKTPKQKPEPAEVLSGIKQLMKTPKQKPEPAEVLSGIKQLMKTPKQKPEPAEVLSGIKQLMKTPKQKPEPAEVLSGIKQLMKTPKQKPEPAEVLSGIKQLMKTPKQKPEPVEPTDFLSGIKQLTRTPQQKLEPTTDENALQKLPETPVQNKEVVKDVTGVNLIQKNPKLKHQPVEDMVGVSRIFRTPKEKVEPIENMFGISRLVQTPREKYHPVDDFVGLERLMAEARQKNSDSEVDYVGVKEMFDASEEMKVRSENVMDPKQEDAVTACTNGSHEYGGNKTVLEDKGNTSQDKDSQQKLSTSEDHSTQRLTRGRSRKTVHPPSTKQCEKDLNSKELQGLEKMSIQEETGEISTSTSVAKNTGRGRRTNPCMQKEIVSKHPDEKTVKTVSLVEKQVDTQRPRRGKTKEPKELKHPSEDPESREKDSSVLQKDPANRKQTLQEYDISSTSVTEDDQSRKTESVSSSSQDENHQLQTDLKKSENTSDKGSVEDREEILLLHQKRSRGMKKIENAEALLPPKRARRARNEQVEQAPSEELHGTTRKLRKDQSAKLLQGDEQTSGTATTEASGNRTELEVKVTEKRGKSSRNARKQPTEVKTDMCGMALENTQNVQKAKETSNETITETQSATKNERKVSLGDEAENAQENTTKASQRLKSESPSGETDKMPVTVLNLEFKQEANRTRSRRGKKDSSEKKADEFAQDVNSLDLMLKCKSETEESSPKESSASSCVKQAHQVMKDQNNTADTSVTALNSDSIAHRHQKQTRNEQEANEPKQPEILQENQTQNNGTTHRRLRGRKVNFKLEEASSEALGEERNLPGNEEGMACKHDQREASENPLEVRRSRRRQVDSIPQAACSTFTKKETLIKDHSKDETSTKDQDPALEAIPSSTEEVPLRGRRRREVAVASQTVSSLSTRQKRGLLEGDDKKMTVKEDQNPALGNNTLQAKANASARDKRKEIDLAAEAKSSASLQRKRGLSETDDKEESTNEEQNVLLESVSCAKAKPLGRGRRKETPPVSHTTNSISLRRKRGLPADDGKEEASKDQNVPLGAVVSSLKDQPKRGRRNEAAILLEATISTPAKGKRNLSKESSRNNNNRKAKKMISEKPSSEEKIDLSKGYSGKKCSITSLAVSSSSLQGLPEDGKNETPEEQQGILLEVTQSGKENPSKAGRRKIVPSKSEETSSTFLREKLVLPEDRGQNGILKEGEGTALENNSSQEKHRQLRNKRKNVQFKPEAATSLCDNGNLPENGNISETQCLIPTGSEESNQSGKGKEVTPTQQTTSTSRRRKCQLPADDVPPKKLKSENGENRSPKTGKRNKTEEKLEGNVKTTQTAGGTNRTTRASTRASARTRK</sequence>
<feature type="region of interest" description="Disordered" evidence="7">
    <location>
        <begin position="736"/>
        <end position="852"/>
    </location>
</feature>
<feature type="compositionally biased region" description="Polar residues" evidence="7">
    <location>
        <begin position="1840"/>
        <end position="1850"/>
    </location>
</feature>
<dbReference type="GO" id="GO:0051983">
    <property type="term" value="P:regulation of chromosome segregation"/>
    <property type="evidence" value="ECO:0007669"/>
    <property type="project" value="TreeGrafter"/>
</dbReference>
<dbReference type="KEGG" id="aful:116491390"/>
<feature type="compositionally biased region" description="Polar residues" evidence="7">
    <location>
        <begin position="2128"/>
        <end position="2137"/>
    </location>
</feature>
<feature type="region of interest" description="Disordered" evidence="7">
    <location>
        <begin position="462"/>
        <end position="481"/>
    </location>
</feature>
<feature type="compositionally biased region" description="Basic and acidic residues" evidence="7">
    <location>
        <begin position="1615"/>
        <end position="1647"/>
    </location>
</feature>
<feature type="compositionally biased region" description="Basic residues" evidence="7">
    <location>
        <begin position="828"/>
        <end position="843"/>
    </location>
</feature>
<feature type="compositionally biased region" description="Basic and acidic residues" evidence="7">
    <location>
        <begin position="1986"/>
        <end position="1997"/>
    </location>
</feature>
<comment type="subcellular location">
    <subcellularLocation>
        <location evidence="1">Nucleus</location>
    </subcellularLocation>
</comment>
<name>A0A6J3DCH5_AYTFU</name>
<dbReference type="Pfam" id="PF00498">
    <property type="entry name" value="FHA"/>
    <property type="match status" value="1"/>
</dbReference>
<gene>
    <name evidence="10" type="primary">MKI67</name>
</gene>
<dbReference type="PROSITE" id="PS50006">
    <property type="entry name" value="FHA_DOMAIN"/>
    <property type="match status" value="1"/>
</dbReference>
<feature type="region of interest" description="Disordered" evidence="7">
    <location>
        <begin position="881"/>
        <end position="915"/>
    </location>
</feature>
<feature type="region of interest" description="Disordered" evidence="7">
    <location>
        <begin position="487"/>
        <end position="670"/>
    </location>
</feature>
<feature type="compositionally biased region" description="Low complexity" evidence="7">
    <location>
        <begin position="614"/>
        <end position="623"/>
    </location>
</feature>
<evidence type="ECO:0000313" key="9">
    <source>
        <dbReference type="Proteomes" id="UP000504639"/>
    </source>
</evidence>
<feature type="compositionally biased region" description="Polar residues" evidence="7">
    <location>
        <begin position="233"/>
        <end position="242"/>
    </location>
</feature>
<feature type="region of interest" description="Disordered" evidence="7">
    <location>
        <begin position="2380"/>
        <end position="2575"/>
    </location>
</feature>
<feature type="compositionally biased region" description="Polar residues" evidence="7">
    <location>
        <begin position="1572"/>
        <end position="1581"/>
    </location>
</feature>
<evidence type="ECO:0000256" key="5">
    <source>
        <dbReference type="ARBA" id="ARBA00023242"/>
    </source>
</evidence>
<feature type="compositionally biased region" description="Acidic residues" evidence="7">
    <location>
        <begin position="2201"/>
        <end position="2210"/>
    </location>
</feature>
<feature type="compositionally biased region" description="Basic and acidic residues" evidence="7">
    <location>
        <begin position="2254"/>
        <end position="2265"/>
    </location>
</feature>
<evidence type="ECO:0000256" key="7">
    <source>
        <dbReference type="SAM" id="MobiDB-lite"/>
    </source>
</evidence>
<evidence type="ECO:0000256" key="6">
    <source>
        <dbReference type="ARBA" id="ARBA00023306"/>
    </source>
</evidence>
<feature type="compositionally biased region" description="Basic and acidic residues" evidence="7">
    <location>
        <begin position="2519"/>
        <end position="2533"/>
    </location>
</feature>
<evidence type="ECO:0000256" key="2">
    <source>
        <dbReference type="ARBA" id="ARBA00022499"/>
    </source>
</evidence>
<feature type="compositionally biased region" description="Basic residues" evidence="7">
    <location>
        <begin position="2443"/>
        <end position="2452"/>
    </location>
</feature>
<reference evidence="10" key="1">
    <citation type="submission" date="2025-08" db="UniProtKB">
        <authorList>
            <consortium name="RefSeq"/>
        </authorList>
    </citation>
    <scope>IDENTIFICATION</scope>
    <source>
        <tissue evidence="10">Lung</tissue>
    </source>
</reference>
<dbReference type="InterPro" id="IPR012568">
    <property type="entry name" value="KI67R"/>
</dbReference>
<feature type="compositionally biased region" description="Basic and acidic residues" evidence="7">
    <location>
        <begin position="142"/>
        <end position="165"/>
    </location>
</feature>
<feature type="compositionally biased region" description="Basic and acidic residues" evidence="7">
    <location>
        <begin position="2280"/>
        <end position="2289"/>
    </location>
</feature>
<dbReference type="CTD" id="4288"/>
<feature type="compositionally biased region" description="Polar residues" evidence="7">
    <location>
        <begin position="2462"/>
        <end position="2492"/>
    </location>
</feature>
<feature type="compositionally biased region" description="Basic residues" evidence="7">
    <location>
        <begin position="883"/>
        <end position="895"/>
    </location>
</feature>
<feature type="compositionally biased region" description="Basic and acidic residues" evidence="7">
    <location>
        <begin position="1911"/>
        <end position="1920"/>
    </location>
</feature>
<dbReference type="InterPro" id="IPR029334">
    <property type="entry name" value="PP1-bd"/>
</dbReference>
<feature type="compositionally biased region" description="Basic and acidic residues" evidence="7">
    <location>
        <begin position="2409"/>
        <end position="2420"/>
    </location>
</feature>
<dbReference type="GO" id="GO:0005694">
    <property type="term" value="C:chromosome"/>
    <property type="evidence" value="ECO:0007669"/>
    <property type="project" value="TreeGrafter"/>
</dbReference>
<feature type="compositionally biased region" description="Polar residues" evidence="7">
    <location>
        <begin position="525"/>
        <end position="543"/>
    </location>
</feature>
<keyword evidence="5" id="KW-0539">Nucleus</keyword>
<feature type="compositionally biased region" description="Basic and acidic residues" evidence="7">
    <location>
        <begin position="2082"/>
        <end position="2102"/>
    </location>
</feature>
<feature type="region of interest" description="Disordered" evidence="7">
    <location>
        <begin position="1491"/>
        <end position="2340"/>
    </location>
</feature>
<organism evidence="9 10">
    <name type="scientific">Aythya fuligula</name>
    <name type="common">Tufted duck</name>
    <name type="synonym">Anas fuligula</name>
    <dbReference type="NCBI Taxonomy" id="219594"/>
    <lineage>
        <taxon>Eukaryota</taxon>
        <taxon>Metazoa</taxon>
        <taxon>Chordata</taxon>
        <taxon>Craniata</taxon>
        <taxon>Vertebrata</taxon>
        <taxon>Euteleostomi</taxon>
        <taxon>Archelosauria</taxon>
        <taxon>Archosauria</taxon>
        <taxon>Dinosauria</taxon>
        <taxon>Saurischia</taxon>
        <taxon>Theropoda</taxon>
        <taxon>Coelurosauria</taxon>
        <taxon>Aves</taxon>
        <taxon>Neognathae</taxon>
        <taxon>Galloanserae</taxon>
        <taxon>Anseriformes</taxon>
        <taxon>Anatidae</taxon>
        <taxon>Aythyinae</taxon>
        <taxon>Aythya</taxon>
    </lineage>
</organism>
<keyword evidence="6" id="KW-0131">Cell cycle</keyword>
<keyword evidence="3" id="KW-0597">Phosphoprotein</keyword>
<feature type="compositionally biased region" description="Polar residues" evidence="7">
    <location>
        <begin position="1777"/>
        <end position="1792"/>
    </location>
</feature>
<dbReference type="SMART" id="SM00240">
    <property type="entry name" value="FHA"/>
    <property type="match status" value="1"/>
</dbReference>
<feature type="compositionally biased region" description="Basic and acidic residues" evidence="7">
    <location>
        <begin position="1793"/>
        <end position="1804"/>
    </location>
</feature>
<feature type="compositionally biased region" description="Basic and acidic residues" evidence="7">
    <location>
        <begin position="307"/>
        <end position="316"/>
    </location>
</feature>
<feature type="compositionally biased region" description="Basic and acidic residues" evidence="7">
    <location>
        <begin position="487"/>
        <end position="499"/>
    </location>
</feature>
<feature type="compositionally biased region" description="Basic and acidic residues" evidence="7">
    <location>
        <begin position="1689"/>
        <end position="1717"/>
    </location>
</feature>
<feature type="compositionally biased region" description="Polar residues" evidence="7">
    <location>
        <begin position="583"/>
        <end position="597"/>
    </location>
</feature>
<feature type="compositionally biased region" description="Polar residues" evidence="7">
    <location>
        <begin position="1960"/>
        <end position="1977"/>
    </location>
</feature>
<feature type="compositionally biased region" description="Polar residues" evidence="7">
    <location>
        <begin position="2002"/>
        <end position="2011"/>
    </location>
</feature>
<proteinExistence type="predicted"/>
<dbReference type="CDD" id="cd22673">
    <property type="entry name" value="FHA_Ki67"/>
    <property type="match status" value="1"/>
</dbReference>
<feature type="compositionally biased region" description="Basic residues" evidence="7">
    <location>
        <begin position="462"/>
        <end position="476"/>
    </location>
</feature>
<feature type="compositionally biased region" description="Low complexity" evidence="7">
    <location>
        <begin position="2552"/>
        <end position="2575"/>
    </location>
</feature>
<feature type="compositionally biased region" description="Basic residues" evidence="7">
    <location>
        <begin position="2012"/>
        <end position="2022"/>
    </location>
</feature>
<feature type="compositionally biased region" description="Basic and acidic residues" evidence="7">
    <location>
        <begin position="2324"/>
        <end position="2337"/>
    </location>
</feature>
<feature type="compositionally biased region" description="Polar residues" evidence="7">
    <location>
        <begin position="967"/>
        <end position="994"/>
    </location>
</feature>
<dbReference type="GeneID" id="116491390"/>
<dbReference type="PANTHER" id="PTHR21603">
    <property type="entry name" value="ANTIGEN KI-67-LIKE PROTEIN"/>
    <property type="match status" value="1"/>
</dbReference>
<evidence type="ECO:0000256" key="3">
    <source>
        <dbReference type="ARBA" id="ARBA00022553"/>
    </source>
</evidence>
<dbReference type="Proteomes" id="UP000504639">
    <property type="component" value="Chromosome 7"/>
</dbReference>
<dbReference type="GO" id="GO:0005634">
    <property type="term" value="C:nucleus"/>
    <property type="evidence" value="ECO:0007669"/>
    <property type="project" value="UniProtKB-SubCell"/>
</dbReference>
<feature type="region of interest" description="Disordered" evidence="7">
    <location>
        <begin position="288"/>
        <end position="337"/>
    </location>
</feature>
<dbReference type="PROSITE" id="PS51257">
    <property type="entry name" value="PROKAR_LIPOPROTEIN"/>
    <property type="match status" value="1"/>
</dbReference>
<dbReference type="InParanoid" id="A0A6J3DCH5"/>
<evidence type="ECO:0000256" key="4">
    <source>
        <dbReference type="ARBA" id="ARBA00022843"/>
    </source>
</evidence>
<protein>
    <submittedName>
        <fullName evidence="10">Proliferation marker protein Ki-67 isoform X1</fullName>
    </submittedName>
</protein>
<keyword evidence="2" id="KW-1017">Isopeptide bond</keyword>
<feature type="region of interest" description="Disordered" evidence="7">
    <location>
        <begin position="103"/>
        <end position="176"/>
    </location>
</feature>
<dbReference type="RefSeq" id="XP_032047188.1">
    <property type="nucleotide sequence ID" value="XM_032191297.1"/>
</dbReference>
<dbReference type="PANTHER" id="PTHR21603:SF17">
    <property type="entry name" value="PROLIFERATION MARKER PROTEIN KI-67"/>
    <property type="match status" value="1"/>
</dbReference>
<feature type="compositionally biased region" description="Basic and acidic residues" evidence="7">
    <location>
        <begin position="1597"/>
        <end position="1607"/>
    </location>
</feature>
<feature type="compositionally biased region" description="Basic and acidic residues" evidence="7">
    <location>
        <begin position="1504"/>
        <end position="1529"/>
    </location>
</feature>
<dbReference type="InterPro" id="IPR008984">
    <property type="entry name" value="SMAD_FHA_dom_sf"/>
</dbReference>
<dbReference type="Gene3D" id="2.60.200.20">
    <property type="match status" value="1"/>
</dbReference>
<dbReference type="SUPFAM" id="SSF49879">
    <property type="entry name" value="SMAD/FHA domain"/>
    <property type="match status" value="1"/>
</dbReference>
<dbReference type="SMART" id="SM01295">
    <property type="entry name" value="K167R"/>
    <property type="match status" value="3"/>
</dbReference>